<comment type="caution">
    <text evidence="3">The sequence shown here is derived from an EMBL/GenBank/DDBJ whole genome shotgun (WGS) entry which is preliminary data.</text>
</comment>
<feature type="non-terminal residue" evidence="3">
    <location>
        <position position="235"/>
    </location>
</feature>
<evidence type="ECO:0000313" key="4">
    <source>
        <dbReference type="Proteomes" id="UP000749559"/>
    </source>
</evidence>
<gene>
    <name evidence="3" type="ORF">OFUS_LOCUS2580</name>
</gene>
<keyword evidence="4" id="KW-1185">Reference proteome</keyword>
<proteinExistence type="predicted"/>
<dbReference type="AlphaFoldDB" id="A0A8S4N4H4"/>
<keyword evidence="2" id="KW-0732">Signal</keyword>
<sequence>MSTPDRFVQCLLMLWQISDGLSEQQQIGSGCASQHVIELSVTPSASLDLTTYLSEETCVNPFGTCTSIEPSIATLRLSQNGQKETDPFAKKKISACFDPRDGWKWTYISSTTLGHDLFSLVSVDETMLVFKIGILDNEGSIATISTTEEISDERTNRPTPTITPKMTSTPATVCSLERQIKITVGIGEKVELNEYLRDEYCAKSQQSCSPVRPTRGNVYATNRGKKQNVFSPKTW</sequence>
<feature type="chain" id="PRO_5035732277" description="Secreted protein" evidence="2">
    <location>
        <begin position="21"/>
        <end position="235"/>
    </location>
</feature>
<reference evidence="3" key="1">
    <citation type="submission" date="2022-03" db="EMBL/GenBank/DDBJ databases">
        <authorList>
            <person name="Martin C."/>
        </authorList>
    </citation>
    <scope>NUCLEOTIDE SEQUENCE</scope>
</reference>
<protein>
    <recommendedName>
        <fullName evidence="5">Secreted protein</fullName>
    </recommendedName>
</protein>
<feature type="region of interest" description="Disordered" evidence="1">
    <location>
        <begin position="148"/>
        <end position="168"/>
    </location>
</feature>
<feature type="compositionally biased region" description="Polar residues" evidence="1">
    <location>
        <begin position="157"/>
        <end position="168"/>
    </location>
</feature>
<evidence type="ECO:0000256" key="1">
    <source>
        <dbReference type="SAM" id="MobiDB-lite"/>
    </source>
</evidence>
<evidence type="ECO:0000256" key="2">
    <source>
        <dbReference type="SAM" id="SignalP"/>
    </source>
</evidence>
<dbReference type="Proteomes" id="UP000749559">
    <property type="component" value="Unassembled WGS sequence"/>
</dbReference>
<organism evidence="3 4">
    <name type="scientific">Owenia fusiformis</name>
    <name type="common">Polychaete worm</name>
    <dbReference type="NCBI Taxonomy" id="6347"/>
    <lineage>
        <taxon>Eukaryota</taxon>
        <taxon>Metazoa</taxon>
        <taxon>Spiralia</taxon>
        <taxon>Lophotrochozoa</taxon>
        <taxon>Annelida</taxon>
        <taxon>Polychaeta</taxon>
        <taxon>Sedentaria</taxon>
        <taxon>Canalipalpata</taxon>
        <taxon>Sabellida</taxon>
        <taxon>Oweniida</taxon>
        <taxon>Oweniidae</taxon>
        <taxon>Owenia</taxon>
    </lineage>
</organism>
<accession>A0A8S4N4H4</accession>
<evidence type="ECO:0008006" key="5">
    <source>
        <dbReference type="Google" id="ProtNLM"/>
    </source>
</evidence>
<dbReference type="EMBL" id="CAIIXF020000001">
    <property type="protein sequence ID" value="CAH1775252.1"/>
    <property type="molecule type" value="Genomic_DNA"/>
</dbReference>
<evidence type="ECO:0000313" key="3">
    <source>
        <dbReference type="EMBL" id="CAH1775252.1"/>
    </source>
</evidence>
<name>A0A8S4N4H4_OWEFU</name>
<feature type="signal peptide" evidence="2">
    <location>
        <begin position="1"/>
        <end position="20"/>
    </location>
</feature>